<evidence type="ECO:0000313" key="1">
    <source>
        <dbReference type="EMBL" id="GEO33531.1"/>
    </source>
</evidence>
<accession>A0A512DAM0</accession>
<reference evidence="1 2" key="1">
    <citation type="submission" date="2019-07" db="EMBL/GenBank/DDBJ databases">
        <title>Whole genome shotgun sequence of Cellulomonas aerilata NBRC 106308.</title>
        <authorList>
            <person name="Hosoyama A."/>
            <person name="Uohara A."/>
            <person name="Ohji S."/>
            <person name="Ichikawa N."/>
        </authorList>
    </citation>
    <scope>NUCLEOTIDE SEQUENCE [LARGE SCALE GENOMIC DNA]</scope>
    <source>
        <strain evidence="1 2">NBRC 106308</strain>
    </source>
</reference>
<name>A0A512DAM0_9CELL</name>
<protein>
    <submittedName>
        <fullName evidence="1">Uncharacterized protein</fullName>
    </submittedName>
</protein>
<gene>
    <name evidence="1" type="ORF">CAE01nite_12560</name>
</gene>
<dbReference type="RefSeq" id="WP_246131042.1">
    <property type="nucleotide sequence ID" value="NZ_BAAARM010000002.1"/>
</dbReference>
<comment type="caution">
    <text evidence="1">The sequence shown here is derived from an EMBL/GenBank/DDBJ whole genome shotgun (WGS) entry which is preliminary data.</text>
</comment>
<dbReference type="AlphaFoldDB" id="A0A512DAM0"/>
<keyword evidence="2" id="KW-1185">Reference proteome</keyword>
<dbReference type="EMBL" id="BJYY01000010">
    <property type="protein sequence ID" value="GEO33531.1"/>
    <property type="molecule type" value="Genomic_DNA"/>
</dbReference>
<dbReference type="Proteomes" id="UP000321181">
    <property type="component" value="Unassembled WGS sequence"/>
</dbReference>
<evidence type="ECO:0000313" key="2">
    <source>
        <dbReference type="Proteomes" id="UP000321181"/>
    </source>
</evidence>
<sequence length="116" mass="12322">MTPSPPAVGEHIRVDVDQDHRAGLSAAHTACHLAALAAAWTKPVPTDALGNPAFDALAIQSSRIQPYRSVDTYRIGKSLRRKGFTTTTLDDPSAVAERVNAQLAHWIGAGGAVRIE</sequence>
<organism evidence="1 2">
    <name type="scientific">Cellulomonas aerilata</name>
    <dbReference type="NCBI Taxonomy" id="515326"/>
    <lineage>
        <taxon>Bacteria</taxon>
        <taxon>Bacillati</taxon>
        <taxon>Actinomycetota</taxon>
        <taxon>Actinomycetes</taxon>
        <taxon>Micrococcales</taxon>
        <taxon>Cellulomonadaceae</taxon>
        <taxon>Cellulomonas</taxon>
    </lineage>
</organism>
<proteinExistence type="predicted"/>